<protein>
    <submittedName>
        <fullName evidence="8">Addiction module toxin, HicA family</fullName>
    </submittedName>
</protein>
<reference evidence="8 9" key="1">
    <citation type="submission" date="2019-11" db="EMBL/GenBank/DDBJ databases">
        <authorList>
            <person name="Yuan L."/>
        </authorList>
    </citation>
    <scope>NUCLEOTIDE SEQUENCE [LARGE SCALE GENOMIC DNA]</scope>
    <source>
        <strain evidence="8 9">TRM43335</strain>
    </source>
</reference>
<keyword evidence="4" id="KW-0255">Endonuclease</keyword>
<evidence type="ECO:0000256" key="4">
    <source>
        <dbReference type="ARBA" id="ARBA00022759"/>
    </source>
</evidence>
<keyword evidence="7" id="KW-0346">Stress response</keyword>
<gene>
    <name evidence="8" type="ORF">F0L17_15990</name>
</gene>
<dbReference type="EMBL" id="WIXO01000001">
    <property type="protein sequence ID" value="MTE20580.1"/>
    <property type="molecule type" value="Genomic_DNA"/>
</dbReference>
<accession>A0A6G2BEB0</accession>
<name>A0A6G2BEB0_9ACTN</name>
<dbReference type="InterPro" id="IPR012933">
    <property type="entry name" value="HicA_mRNA_interferase"/>
</dbReference>
<keyword evidence="2" id="KW-1277">Toxin-antitoxin system</keyword>
<dbReference type="GO" id="GO:0016787">
    <property type="term" value="F:hydrolase activity"/>
    <property type="evidence" value="ECO:0007669"/>
    <property type="project" value="UniProtKB-KW"/>
</dbReference>
<keyword evidence="9" id="KW-1185">Reference proteome</keyword>
<dbReference type="Proteomes" id="UP000473014">
    <property type="component" value="Unassembled WGS sequence"/>
</dbReference>
<sequence length="74" mass="8137">MSPAVPTDLSGAAVVKALERGGFEHISTRGSHAKYRSGERTVIVPLHRSLAPGTLRSILRQADWTVEDFEEHLK</sequence>
<dbReference type="GO" id="GO:0003729">
    <property type="term" value="F:mRNA binding"/>
    <property type="evidence" value="ECO:0007669"/>
    <property type="project" value="InterPro"/>
</dbReference>
<evidence type="ECO:0000256" key="7">
    <source>
        <dbReference type="ARBA" id="ARBA00023016"/>
    </source>
</evidence>
<evidence type="ECO:0000256" key="3">
    <source>
        <dbReference type="ARBA" id="ARBA00022722"/>
    </source>
</evidence>
<keyword evidence="6" id="KW-0694">RNA-binding</keyword>
<organism evidence="8 9">
    <name type="scientific">Streptomyces taklimakanensis</name>
    <dbReference type="NCBI Taxonomy" id="2569853"/>
    <lineage>
        <taxon>Bacteria</taxon>
        <taxon>Bacillati</taxon>
        <taxon>Actinomycetota</taxon>
        <taxon>Actinomycetes</taxon>
        <taxon>Kitasatosporales</taxon>
        <taxon>Streptomycetaceae</taxon>
        <taxon>Streptomyces</taxon>
    </lineage>
</organism>
<dbReference type="AlphaFoldDB" id="A0A6G2BEB0"/>
<evidence type="ECO:0000256" key="2">
    <source>
        <dbReference type="ARBA" id="ARBA00022649"/>
    </source>
</evidence>
<proteinExistence type="inferred from homology"/>
<comment type="similarity">
    <text evidence="1">Belongs to the HicA mRNA interferase family.</text>
</comment>
<dbReference type="Gene3D" id="3.30.920.30">
    <property type="entry name" value="Hypothetical protein"/>
    <property type="match status" value="1"/>
</dbReference>
<evidence type="ECO:0000256" key="5">
    <source>
        <dbReference type="ARBA" id="ARBA00022801"/>
    </source>
</evidence>
<evidence type="ECO:0000313" key="9">
    <source>
        <dbReference type="Proteomes" id="UP000473014"/>
    </source>
</evidence>
<comment type="caution">
    <text evidence="8">The sequence shown here is derived from an EMBL/GenBank/DDBJ whole genome shotgun (WGS) entry which is preliminary data.</text>
</comment>
<keyword evidence="5" id="KW-0378">Hydrolase</keyword>
<dbReference type="SUPFAM" id="SSF54786">
    <property type="entry name" value="YcfA/nrd intein domain"/>
    <property type="match status" value="1"/>
</dbReference>
<keyword evidence="3" id="KW-0540">Nuclease</keyword>
<evidence type="ECO:0000313" key="8">
    <source>
        <dbReference type="EMBL" id="MTE20580.1"/>
    </source>
</evidence>
<dbReference type="OrthoDB" id="9811409at2"/>
<dbReference type="Pfam" id="PF07927">
    <property type="entry name" value="HicA_toxin"/>
    <property type="match status" value="1"/>
</dbReference>
<evidence type="ECO:0000256" key="6">
    <source>
        <dbReference type="ARBA" id="ARBA00022884"/>
    </source>
</evidence>
<dbReference type="InterPro" id="IPR038570">
    <property type="entry name" value="HicA_sf"/>
</dbReference>
<dbReference type="GO" id="GO:0004519">
    <property type="term" value="F:endonuclease activity"/>
    <property type="evidence" value="ECO:0007669"/>
    <property type="project" value="UniProtKB-KW"/>
</dbReference>
<evidence type="ECO:0000256" key="1">
    <source>
        <dbReference type="ARBA" id="ARBA00006620"/>
    </source>
</evidence>